<evidence type="ECO:0000256" key="1">
    <source>
        <dbReference type="SAM" id="MobiDB-lite"/>
    </source>
</evidence>
<sequence>MYCRRSAIDDDRSHKTRLAVDDDRRQGRWAVDDARSRIAFYQAQSKKSLDKVDRNLDRIRETLRSIMRMRMLSATIPIHPSSSIPSSASRRRHPSRHIPTVADDYAPLELPLKWRDPPLEYTPLELPLRWRDPLPDRKVRKHPLPHDLLPHPLPQTIHAFERDSTPSDERESVPGDDRDSLQFQHSNRAPPPPAANQQPIIHSPLERSQIRASPTLSNQNHGGTIKLYKALKPSPLPPVTDTIYSFLPMTSPFGSAGSSIMAGDRNANANLAMPAKGAMTHAPQFPLCSNMNSQGMRGGGFVDIRMSIEHDSEADCTATPPDQLPSSSTSSFGSALSSSCSSSSVPFTQSVLPSTAKDTTFFFVLHLLPAISFVSSMSLLSFGFVGVVTSTGVEIPCLNDAEKVDPTSCSRNARRNVATVFRQLVIDDFSADFIKGDRFTAHILHLLESTRKEQQYELFKACEVVSFPRNDLLGRGKDKEFVMQWLWDPSNEHLGTEAFAQIIQLEKWLKDQLEVHLTLEKALGYRKEVIDSSNVTFMPKPAKELIREIAVLELEVMHLEQHLLSLYRKDFEQQLPTSSSRAAKAKQPISFQRKLFHELPGPEISSLSGHPLVHSTRILPSQITACKLTDESYCQNISDRNVHRCHSALNQRAVYSSRISPSEAALARALQDCHS</sequence>
<reference evidence="3 4" key="1">
    <citation type="journal article" date="2016" name="Sci. Rep.">
        <title>The Dendrobium catenatum Lindl. genome sequence provides insights into polysaccharide synthase, floral development and adaptive evolution.</title>
        <authorList>
            <person name="Zhang G.Q."/>
            <person name="Xu Q."/>
            <person name="Bian C."/>
            <person name="Tsai W.C."/>
            <person name="Yeh C.M."/>
            <person name="Liu K.W."/>
            <person name="Yoshida K."/>
            <person name="Zhang L.S."/>
            <person name="Chang S.B."/>
            <person name="Chen F."/>
            <person name="Shi Y."/>
            <person name="Su Y.Y."/>
            <person name="Zhang Y.Q."/>
            <person name="Chen L.J."/>
            <person name="Yin Y."/>
            <person name="Lin M."/>
            <person name="Huang H."/>
            <person name="Deng H."/>
            <person name="Wang Z.W."/>
            <person name="Zhu S.L."/>
            <person name="Zhao X."/>
            <person name="Deng C."/>
            <person name="Niu S.C."/>
            <person name="Huang J."/>
            <person name="Wang M."/>
            <person name="Liu G.H."/>
            <person name="Yang H.J."/>
            <person name="Xiao X.J."/>
            <person name="Hsiao Y.Y."/>
            <person name="Wu W.L."/>
            <person name="Chen Y.Y."/>
            <person name="Mitsuda N."/>
            <person name="Ohme-Takagi M."/>
            <person name="Luo Y.B."/>
            <person name="Van de Peer Y."/>
            <person name="Liu Z.J."/>
        </authorList>
    </citation>
    <scope>NUCLEOTIDE SEQUENCE [LARGE SCALE GENOMIC DNA]</scope>
    <source>
        <tissue evidence="3">The whole plant</tissue>
    </source>
</reference>
<reference evidence="3 4" key="2">
    <citation type="journal article" date="2017" name="Nature">
        <title>The Apostasia genome and the evolution of orchids.</title>
        <authorList>
            <person name="Zhang G.Q."/>
            <person name="Liu K.W."/>
            <person name="Li Z."/>
            <person name="Lohaus R."/>
            <person name="Hsiao Y.Y."/>
            <person name="Niu S.C."/>
            <person name="Wang J.Y."/>
            <person name="Lin Y.C."/>
            <person name="Xu Q."/>
            <person name="Chen L.J."/>
            <person name="Yoshida K."/>
            <person name="Fujiwara S."/>
            <person name="Wang Z.W."/>
            <person name="Zhang Y.Q."/>
            <person name="Mitsuda N."/>
            <person name="Wang M."/>
            <person name="Liu G.H."/>
            <person name="Pecoraro L."/>
            <person name="Huang H.X."/>
            <person name="Xiao X.J."/>
            <person name="Lin M."/>
            <person name="Wu X.Y."/>
            <person name="Wu W.L."/>
            <person name="Chen Y.Y."/>
            <person name="Chang S.B."/>
            <person name="Sakamoto S."/>
            <person name="Ohme-Takagi M."/>
            <person name="Yagi M."/>
            <person name="Zeng S.J."/>
            <person name="Shen C.Y."/>
            <person name="Yeh C.M."/>
            <person name="Luo Y.B."/>
            <person name="Tsai W.C."/>
            <person name="Van de Peer Y."/>
            <person name="Liu Z.J."/>
        </authorList>
    </citation>
    <scope>NUCLEOTIDE SEQUENCE [LARGE SCALE GENOMIC DNA]</scope>
    <source>
        <tissue evidence="3">The whole plant</tissue>
    </source>
</reference>
<feature type="domain" description="Ternary complex factor MIP1 leucine-zipper" evidence="2">
    <location>
        <begin position="502"/>
        <end position="573"/>
    </location>
</feature>
<dbReference type="Pfam" id="PF14389">
    <property type="entry name" value="Lzipper-MIP1"/>
    <property type="match status" value="1"/>
</dbReference>
<dbReference type="Proteomes" id="UP000233837">
    <property type="component" value="Unassembled WGS sequence"/>
</dbReference>
<evidence type="ECO:0000313" key="4">
    <source>
        <dbReference type="Proteomes" id="UP000233837"/>
    </source>
</evidence>
<evidence type="ECO:0000259" key="2">
    <source>
        <dbReference type="Pfam" id="PF14389"/>
    </source>
</evidence>
<gene>
    <name evidence="3" type="ORF">MA16_Dca025390</name>
</gene>
<proteinExistence type="predicted"/>
<evidence type="ECO:0000313" key="3">
    <source>
        <dbReference type="EMBL" id="PKU69685.1"/>
    </source>
</evidence>
<feature type="compositionally biased region" description="Basic and acidic residues" evidence="1">
    <location>
        <begin position="162"/>
        <end position="180"/>
    </location>
</feature>
<dbReference type="AlphaFoldDB" id="A0A2I0W200"/>
<dbReference type="PANTHER" id="PTHR23054">
    <property type="entry name" value="TERNARY COMPLEX FACTOR MIP1, LEUCINE-ZIPPER-RELATED"/>
    <property type="match status" value="1"/>
</dbReference>
<protein>
    <recommendedName>
        <fullName evidence="2">Ternary complex factor MIP1 leucine-zipper domain-containing protein</fullName>
    </recommendedName>
</protein>
<accession>A0A2I0W200</accession>
<feature type="region of interest" description="Disordered" evidence="1">
    <location>
        <begin position="162"/>
        <end position="199"/>
    </location>
</feature>
<dbReference type="PANTHER" id="PTHR23054:SF18">
    <property type="entry name" value="TERNARY COMPLEX FACTOR MIP1, LEUCINE-ZIPPER"/>
    <property type="match status" value="1"/>
</dbReference>
<dbReference type="EMBL" id="KZ503011">
    <property type="protein sequence ID" value="PKU69685.1"/>
    <property type="molecule type" value="Genomic_DNA"/>
</dbReference>
<dbReference type="InterPro" id="IPR025757">
    <property type="entry name" value="MIP1_Leuzipper"/>
</dbReference>
<organism evidence="3 4">
    <name type="scientific">Dendrobium catenatum</name>
    <dbReference type="NCBI Taxonomy" id="906689"/>
    <lineage>
        <taxon>Eukaryota</taxon>
        <taxon>Viridiplantae</taxon>
        <taxon>Streptophyta</taxon>
        <taxon>Embryophyta</taxon>
        <taxon>Tracheophyta</taxon>
        <taxon>Spermatophyta</taxon>
        <taxon>Magnoliopsida</taxon>
        <taxon>Liliopsida</taxon>
        <taxon>Asparagales</taxon>
        <taxon>Orchidaceae</taxon>
        <taxon>Epidendroideae</taxon>
        <taxon>Malaxideae</taxon>
        <taxon>Dendrobiinae</taxon>
        <taxon>Dendrobium</taxon>
    </lineage>
</organism>
<keyword evidence="4" id="KW-1185">Reference proteome</keyword>
<name>A0A2I0W200_9ASPA</name>